<dbReference type="AlphaFoldDB" id="F7NNB6"/>
<keyword evidence="2" id="KW-1185">Reference proteome</keyword>
<evidence type="ECO:0000313" key="2">
    <source>
        <dbReference type="Proteomes" id="UP000003240"/>
    </source>
</evidence>
<gene>
    <name evidence="1" type="ORF">ALO_18005</name>
</gene>
<reference evidence="1 2" key="1">
    <citation type="journal article" date="2011" name="EMBO J.">
        <title>Structural diversity of bacterial flagellar motors.</title>
        <authorList>
            <person name="Chen S."/>
            <person name="Beeby M."/>
            <person name="Murphy G.E."/>
            <person name="Leadbetter J.R."/>
            <person name="Hendrixson D.R."/>
            <person name="Briegel A."/>
            <person name="Li Z."/>
            <person name="Shi J."/>
            <person name="Tocheva E.I."/>
            <person name="Muller A."/>
            <person name="Dobro M.J."/>
            <person name="Jensen G.J."/>
        </authorList>
    </citation>
    <scope>NUCLEOTIDE SEQUENCE [LARGE SCALE GENOMIC DNA]</scope>
    <source>
        <strain evidence="1 2">DSM 6540</strain>
    </source>
</reference>
<name>F7NNB6_9FIRM</name>
<proteinExistence type="predicted"/>
<sequence>MKRKHFQPIICGHAYPPDLDEQSIKALFSHSKTIYFLPHRHNKELFPLTFLV</sequence>
<evidence type="ECO:0000313" key="1">
    <source>
        <dbReference type="EMBL" id="EGO62459.1"/>
    </source>
</evidence>
<organism evidence="1 2">
    <name type="scientific">Acetonema longum DSM 6540</name>
    <dbReference type="NCBI Taxonomy" id="1009370"/>
    <lineage>
        <taxon>Bacteria</taxon>
        <taxon>Bacillati</taxon>
        <taxon>Bacillota</taxon>
        <taxon>Negativicutes</taxon>
        <taxon>Acetonemataceae</taxon>
        <taxon>Acetonema</taxon>
    </lineage>
</organism>
<dbReference type="Proteomes" id="UP000003240">
    <property type="component" value="Unassembled WGS sequence"/>
</dbReference>
<protein>
    <submittedName>
        <fullName evidence="1">Uncharacterized protein</fullName>
    </submittedName>
</protein>
<accession>F7NNB6</accession>
<dbReference type="EMBL" id="AFGF01000214">
    <property type="protein sequence ID" value="EGO62459.1"/>
    <property type="molecule type" value="Genomic_DNA"/>
</dbReference>
<comment type="caution">
    <text evidence="1">The sequence shown here is derived from an EMBL/GenBank/DDBJ whole genome shotgun (WGS) entry which is preliminary data.</text>
</comment>